<dbReference type="AlphaFoldDB" id="A0A2I0R6M6"/>
<accession>A0A2I0R6M6</accession>
<sequence>MKNEKSHYMYPLLLLLFGILFSVLSAYFSINSDGDWFARSGAVLSFISVVVQFLLSNRKKDKIEQLIYSNIGLKKSSSN</sequence>
<dbReference type="OrthoDB" id="1444708at2"/>
<feature type="transmembrane region" description="Helical" evidence="1">
    <location>
        <begin position="12"/>
        <end position="30"/>
    </location>
</feature>
<feature type="transmembrane region" description="Helical" evidence="1">
    <location>
        <begin position="36"/>
        <end position="55"/>
    </location>
</feature>
<dbReference type="EMBL" id="PJNI01000001">
    <property type="protein sequence ID" value="PKR82236.1"/>
    <property type="molecule type" value="Genomic_DNA"/>
</dbReference>
<keyword evidence="1" id="KW-0812">Transmembrane</keyword>
<keyword evidence="3" id="KW-1185">Reference proteome</keyword>
<proteinExistence type="predicted"/>
<protein>
    <submittedName>
        <fullName evidence="2">Uncharacterized protein</fullName>
    </submittedName>
</protein>
<dbReference type="RefSeq" id="WP_101333382.1">
    <property type="nucleotide sequence ID" value="NZ_PJNI01000001.1"/>
</dbReference>
<comment type="caution">
    <text evidence="2">The sequence shown here is derived from an EMBL/GenBank/DDBJ whole genome shotgun (WGS) entry which is preliminary data.</text>
</comment>
<evidence type="ECO:0000256" key="1">
    <source>
        <dbReference type="SAM" id="Phobius"/>
    </source>
</evidence>
<keyword evidence="1" id="KW-1133">Transmembrane helix</keyword>
<name>A0A2I0R6M6_9FLAO</name>
<keyword evidence="1" id="KW-0472">Membrane</keyword>
<reference evidence="2 3" key="1">
    <citation type="submission" date="2017-12" db="EMBL/GenBank/DDBJ databases">
        <title>The draft genome sequence of Brumimicrobium saltpan LHR20.</title>
        <authorList>
            <person name="Do Z.-J."/>
            <person name="Luo H.-R."/>
        </authorList>
    </citation>
    <scope>NUCLEOTIDE SEQUENCE [LARGE SCALE GENOMIC DNA]</scope>
    <source>
        <strain evidence="2 3">LHR20</strain>
    </source>
</reference>
<gene>
    <name evidence="2" type="ORF">CW751_02575</name>
</gene>
<evidence type="ECO:0000313" key="2">
    <source>
        <dbReference type="EMBL" id="PKR82236.1"/>
    </source>
</evidence>
<dbReference type="Proteomes" id="UP000236654">
    <property type="component" value="Unassembled WGS sequence"/>
</dbReference>
<evidence type="ECO:0000313" key="3">
    <source>
        <dbReference type="Proteomes" id="UP000236654"/>
    </source>
</evidence>
<organism evidence="2 3">
    <name type="scientific">Brumimicrobium salinarum</name>
    <dbReference type="NCBI Taxonomy" id="2058658"/>
    <lineage>
        <taxon>Bacteria</taxon>
        <taxon>Pseudomonadati</taxon>
        <taxon>Bacteroidota</taxon>
        <taxon>Flavobacteriia</taxon>
        <taxon>Flavobacteriales</taxon>
        <taxon>Crocinitomicaceae</taxon>
        <taxon>Brumimicrobium</taxon>
    </lineage>
</organism>